<dbReference type="PANTHER" id="PTHR35309:SF2">
    <property type="entry name" value="TOCOPHEROL CYCLASE, CHLOROPLASTIC"/>
    <property type="match status" value="1"/>
</dbReference>
<protein>
    <submittedName>
        <fullName evidence="2">Tocopherol cyclase</fullName>
    </submittedName>
</protein>
<evidence type="ECO:0000313" key="2">
    <source>
        <dbReference type="EMBL" id="KAJ6994881.1"/>
    </source>
</evidence>
<dbReference type="Pfam" id="PF14249">
    <property type="entry name" value="Tocopherol_cycl"/>
    <property type="match status" value="1"/>
</dbReference>
<gene>
    <name evidence="2" type="ORF">NC653_017615</name>
</gene>
<dbReference type="InterPro" id="IPR025893">
    <property type="entry name" value="Tocopherol_cyclase"/>
</dbReference>
<dbReference type="PANTHER" id="PTHR35309">
    <property type="match status" value="1"/>
</dbReference>
<proteinExistence type="predicted"/>
<dbReference type="Proteomes" id="UP001164929">
    <property type="component" value="Chromosome 6"/>
</dbReference>
<dbReference type="GO" id="GO:0009976">
    <property type="term" value="F:tocopherol cyclase activity"/>
    <property type="evidence" value="ECO:0007669"/>
    <property type="project" value="InterPro"/>
</dbReference>
<evidence type="ECO:0000313" key="3">
    <source>
        <dbReference type="Proteomes" id="UP001164929"/>
    </source>
</evidence>
<sequence>METINVLSSLRDFQDFRPWRQPLKQSFFKPQLKSVRVPAASNKETLTVEAESASSDSPVYVHTPPNREPRTPHSGYHFDGTLRRFFEGWYFKVSIPERKQNFCIIYTVENPAFQKKLTGLEVAQYGPRSTGVGAQVLGADDKFIFQYSEESQNFWGSRHELMLGNTFVVQKDMQPPTKEVPPQEFNRRVLEGFQVSPFWHQGFIRDNGRTDYVRTVKTARWEYRTRPIYGWGSVGSKQNSTAGWLAAFPVFEPHWQICMASGLSTGWIEWEGERFEFKDAPSYSEKNWGGAFPRKWFWLQCNVFEGTSGEVTLTAAGGVRQLPGPAGSEIHENAALIGVHSDGVFYEFVPWNGVVNWEISPWGYWHMSAENEKHLVELEARAKDLGTPILAPTVEAGLAPACIDTCSGVLKLQMWERRPDGTRGKVILKVTSDMAAVEVGGGPWFTNWKGKTSAPELLRRALRVPIDLDAVYNSVPFFKPPGL</sequence>
<accession>A0AAD6QQU8</accession>
<comment type="caution">
    <text evidence="2">The sequence shown here is derived from an EMBL/GenBank/DDBJ whole genome shotgun (WGS) entry which is preliminary data.</text>
</comment>
<evidence type="ECO:0000256" key="1">
    <source>
        <dbReference type="SAM" id="MobiDB-lite"/>
    </source>
</evidence>
<dbReference type="EMBL" id="JAQIZT010000006">
    <property type="protein sequence ID" value="KAJ6994881.1"/>
    <property type="molecule type" value="Genomic_DNA"/>
</dbReference>
<dbReference type="AlphaFoldDB" id="A0AAD6QQU8"/>
<name>A0AAD6QQU8_9ROSI</name>
<keyword evidence="3" id="KW-1185">Reference proteome</keyword>
<organism evidence="2 3">
    <name type="scientific">Populus alba x Populus x berolinensis</name>
    <dbReference type="NCBI Taxonomy" id="444605"/>
    <lineage>
        <taxon>Eukaryota</taxon>
        <taxon>Viridiplantae</taxon>
        <taxon>Streptophyta</taxon>
        <taxon>Embryophyta</taxon>
        <taxon>Tracheophyta</taxon>
        <taxon>Spermatophyta</taxon>
        <taxon>Magnoliopsida</taxon>
        <taxon>eudicotyledons</taxon>
        <taxon>Gunneridae</taxon>
        <taxon>Pentapetalae</taxon>
        <taxon>rosids</taxon>
        <taxon>fabids</taxon>
        <taxon>Malpighiales</taxon>
        <taxon>Salicaceae</taxon>
        <taxon>Saliceae</taxon>
        <taxon>Populus</taxon>
    </lineage>
</organism>
<reference evidence="2" key="1">
    <citation type="journal article" date="2023" name="Mol. Ecol. Resour.">
        <title>Chromosome-level genome assembly of a triploid poplar Populus alba 'Berolinensis'.</title>
        <authorList>
            <person name="Chen S."/>
            <person name="Yu Y."/>
            <person name="Wang X."/>
            <person name="Wang S."/>
            <person name="Zhang T."/>
            <person name="Zhou Y."/>
            <person name="He R."/>
            <person name="Meng N."/>
            <person name="Wang Y."/>
            <person name="Liu W."/>
            <person name="Liu Z."/>
            <person name="Liu J."/>
            <person name="Guo Q."/>
            <person name="Huang H."/>
            <person name="Sederoff R.R."/>
            <person name="Wang G."/>
            <person name="Qu G."/>
            <person name="Chen S."/>
        </authorList>
    </citation>
    <scope>NUCLEOTIDE SEQUENCE</scope>
    <source>
        <strain evidence="2">SC-2020</strain>
    </source>
</reference>
<feature type="region of interest" description="Disordered" evidence="1">
    <location>
        <begin position="51"/>
        <end position="74"/>
    </location>
</feature>